<evidence type="ECO:0000313" key="2">
    <source>
        <dbReference type="EMBL" id="MCC2191396.1"/>
    </source>
</evidence>
<organism evidence="2 3">
    <name type="scientific">Fusicatenibacter faecihominis</name>
    <dbReference type="NCBI Taxonomy" id="2881276"/>
    <lineage>
        <taxon>Bacteria</taxon>
        <taxon>Bacillati</taxon>
        <taxon>Bacillota</taxon>
        <taxon>Clostridia</taxon>
        <taxon>Lachnospirales</taxon>
        <taxon>Lachnospiraceae</taxon>
        <taxon>Fusicatenibacter</taxon>
    </lineage>
</organism>
<accession>A0AAE3J7Y9</accession>
<dbReference type="GO" id="GO:0008289">
    <property type="term" value="F:lipid binding"/>
    <property type="evidence" value="ECO:0007669"/>
    <property type="project" value="UniProtKB-KW"/>
</dbReference>
<keyword evidence="1" id="KW-0446">Lipid-binding</keyword>
<dbReference type="Pfam" id="PF02645">
    <property type="entry name" value="DegV"/>
    <property type="match status" value="1"/>
</dbReference>
<sequence length="287" mass="31243">MAICNRVKIISDSTCDLSPELIAKYNIDILPLHILLGENEYEDGKNIAPDQIYAWSDEHKTTPKTSAPSLETAIELFRPYVKERREVVCFSISSSMSTSGNVMRLAAEELEASDLITVVDSASLSTGIGLLVIEASIMAENHCSAKEIVSAIETLKPKVRASFVVDTLTYLYRGGRCNAVAAMAGSVFKLHPKIVVENGAMNADKKYRGKIAAVIMAYVKDMEEDLKDARRDRVFITHSGCDRATVDAVHSYLESLGVFHEILETQAGGVISSHCGPGTLGVLFIAK</sequence>
<dbReference type="PROSITE" id="PS51482">
    <property type="entry name" value="DEGV"/>
    <property type="match status" value="1"/>
</dbReference>
<gene>
    <name evidence="2" type="ORF">LKD71_16650</name>
</gene>
<dbReference type="InterPro" id="IPR050270">
    <property type="entry name" value="DegV_domain_contain"/>
</dbReference>
<dbReference type="NCBIfam" id="TIGR00762">
    <property type="entry name" value="DegV"/>
    <property type="match status" value="1"/>
</dbReference>
<proteinExistence type="predicted"/>
<dbReference type="InterPro" id="IPR003797">
    <property type="entry name" value="DegV"/>
</dbReference>
<dbReference type="InterPro" id="IPR043168">
    <property type="entry name" value="DegV_C"/>
</dbReference>
<dbReference type="PANTHER" id="PTHR33434:SF2">
    <property type="entry name" value="FATTY ACID-BINDING PROTEIN TM_1468"/>
    <property type="match status" value="1"/>
</dbReference>
<dbReference type="Proteomes" id="UP001197875">
    <property type="component" value="Unassembled WGS sequence"/>
</dbReference>
<comment type="caution">
    <text evidence="2">The sequence shown here is derived from an EMBL/GenBank/DDBJ whole genome shotgun (WGS) entry which is preliminary data.</text>
</comment>
<dbReference type="AlphaFoldDB" id="A0AAE3J7Y9"/>
<reference evidence="2 3" key="1">
    <citation type="submission" date="2021-10" db="EMBL/GenBank/DDBJ databases">
        <title>Anaerobic single-cell dispensing facilitates the cultivation of human gut bacteria.</title>
        <authorList>
            <person name="Afrizal A."/>
        </authorList>
    </citation>
    <scope>NUCLEOTIDE SEQUENCE [LARGE SCALE GENOMIC DNA]</scope>
    <source>
        <strain evidence="2 3">CLA-AA-H277</strain>
    </source>
</reference>
<keyword evidence="3" id="KW-1185">Reference proteome</keyword>
<dbReference type="RefSeq" id="WP_227616263.1">
    <property type="nucleotide sequence ID" value="NZ_JAJEPR010000052.1"/>
</dbReference>
<dbReference type="SUPFAM" id="SSF82549">
    <property type="entry name" value="DAK1/DegV-like"/>
    <property type="match status" value="1"/>
</dbReference>
<dbReference type="Gene3D" id="3.30.1180.10">
    <property type="match status" value="1"/>
</dbReference>
<dbReference type="PANTHER" id="PTHR33434">
    <property type="entry name" value="DEGV DOMAIN-CONTAINING PROTEIN DR_1986-RELATED"/>
    <property type="match status" value="1"/>
</dbReference>
<evidence type="ECO:0000256" key="1">
    <source>
        <dbReference type="ARBA" id="ARBA00023121"/>
    </source>
</evidence>
<name>A0AAE3J7Y9_9FIRM</name>
<protein>
    <submittedName>
        <fullName evidence="2">DegV family protein</fullName>
    </submittedName>
</protein>
<dbReference type="Gene3D" id="3.40.50.10170">
    <property type="match status" value="1"/>
</dbReference>
<evidence type="ECO:0000313" key="3">
    <source>
        <dbReference type="Proteomes" id="UP001197875"/>
    </source>
</evidence>
<dbReference type="EMBL" id="JAJEPR010000052">
    <property type="protein sequence ID" value="MCC2191396.1"/>
    <property type="molecule type" value="Genomic_DNA"/>
</dbReference>